<keyword evidence="2" id="KW-1133">Transmembrane helix</keyword>
<feature type="transmembrane region" description="Helical" evidence="2">
    <location>
        <begin position="419"/>
        <end position="435"/>
    </location>
</feature>
<keyword evidence="2" id="KW-0472">Membrane</keyword>
<protein>
    <recommendedName>
        <fullName evidence="5">Integral membrane protein</fullName>
    </recommendedName>
</protein>
<feature type="transmembrane region" description="Helical" evidence="2">
    <location>
        <begin position="580"/>
        <end position="600"/>
    </location>
</feature>
<feature type="transmembrane region" description="Helical" evidence="2">
    <location>
        <begin position="866"/>
        <end position="886"/>
    </location>
</feature>
<feature type="compositionally biased region" description="Low complexity" evidence="1">
    <location>
        <begin position="1026"/>
        <end position="1054"/>
    </location>
</feature>
<feature type="transmembrane region" description="Helical" evidence="2">
    <location>
        <begin position="654"/>
        <end position="671"/>
    </location>
</feature>
<feature type="transmembrane region" description="Helical" evidence="2">
    <location>
        <begin position="456"/>
        <end position="476"/>
    </location>
</feature>
<keyword evidence="4" id="KW-1185">Reference proteome</keyword>
<dbReference type="SUPFAM" id="SSF48452">
    <property type="entry name" value="TPR-like"/>
    <property type="match status" value="1"/>
</dbReference>
<dbReference type="InterPro" id="IPR011990">
    <property type="entry name" value="TPR-like_helical_dom_sf"/>
</dbReference>
<feature type="transmembrane region" description="Helical" evidence="2">
    <location>
        <begin position="830"/>
        <end position="854"/>
    </location>
</feature>
<dbReference type="RefSeq" id="WP_274041274.1">
    <property type="nucleotide sequence ID" value="NZ_JANCPR020000051.1"/>
</dbReference>
<feature type="transmembrane region" description="Helical" evidence="2">
    <location>
        <begin position="691"/>
        <end position="711"/>
    </location>
</feature>
<feature type="region of interest" description="Disordered" evidence="1">
    <location>
        <begin position="1024"/>
        <end position="1078"/>
    </location>
</feature>
<feature type="transmembrane region" description="Helical" evidence="2">
    <location>
        <begin position="723"/>
        <end position="745"/>
    </location>
</feature>
<feature type="transmembrane region" description="Helical" evidence="2">
    <location>
        <begin position="765"/>
        <end position="788"/>
    </location>
</feature>
<sequence>MTAPAPLSWPQVIGTVERVLRGEAGAREELREELPAILAHPWLILGPEDVGDFAFFVALLREAGEDEAYEAALAEASQRIRRRSIPPEGNCATHLRLGVLFTEAGRHGGARDAFGKALARAGREAETAHALAGLAVVAARTDDWDGAVGYAHRARRLAPSVGNARERLDIRMRCCSVLFHAARSDGRTREAAKLVQELETVCDALIDSWGSEHPRALAALVTLASARHEIAAQEGDLTSAHRLTDVLAAASQRASTTLGARHPQARVVRETLERAEAASRRLAVRSTMPEARSAPQRPSLLEPLRHLAQPAELVVAGHHQGVPETGAGFGTGGPEAGPGSEVALHRVALELIVHGVVGTEPREMLGDPGVEQTQGDTTAGLYRRSGDVDAESRPEAYAGRPVPEAYSWSNLVTGSRTRVLWLILLPFTLINLAHWTRPATRRGGARRTVRLHGVCVRLLALSLTVVLVAGVCELALDVFAWQCAGTRVCARRHSWMDVLAPGENGAGGWLTGPGTRLVLAALVPAGLVGLLWRLGRRTWDAYESKPPMNIPGERDEGPGAPSLSLPGFWYSARLVSRLRAGHTAMGFLVVAGALTAAPAAHDRAGTDAVRGAVGWGLGVLIVAGAVWTVYVLAVRGRSEFRLDDRTEGWTVRGLPGFGLAVLALAAAYALWPRPGWVSSGRLPGAETFGVLAAVQGALITVLAVAGVWLYLRWPLPRTSLRGLASPAIAVLACVLTGTMAAGAVQGVTDWLTGRRGDLAGAAPELLRQVGFLPVLLALAALVQGVLLFQRRRTARRLERAVDGSYPEALPDRTRTRGIARAITRARFLDLAPWLVGLAAVALLLLDSAAVLNGYLSEGIPGEGAGLAHTTQSLGSWMIALGLVLFLNRGRIAYRDPSSRSAIGILWDVGTFWPRAAHPFAPPCYAERAVPDLTWRIATWTEMTGGRVLVSGHSQGSVLAAAAVWQLPPETRRRVALLTYGSPLERIYGRWFPAYFGPNALSALHREVAGWRNLWRLTDPVGGPVEPGMAATGTGAAGPARGRGAPGTGVPEAGVSGAGGSEAGGVPGSAGAGGVPGVDRGPLLDPLSYGRSLHHPLPRPVLGHGDYRSDPAFAEERRNLLARFVPARSADVSVPGNPPRRRAP</sequence>
<evidence type="ECO:0008006" key="5">
    <source>
        <dbReference type="Google" id="ProtNLM"/>
    </source>
</evidence>
<dbReference type="SUPFAM" id="SSF53474">
    <property type="entry name" value="alpha/beta-Hydrolases"/>
    <property type="match status" value="1"/>
</dbReference>
<organism evidence="3 4">
    <name type="scientific">Streptomyces iconiensis</name>
    <dbReference type="NCBI Taxonomy" id="1384038"/>
    <lineage>
        <taxon>Bacteria</taxon>
        <taxon>Bacillati</taxon>
        <taxon>Actinomycetota</taxon>
        <taxon>Actinomycetes</taxon>
        <taxon>Kitasatosporales</taxon>
        <taxon>Streptomycetaceae</taxon>
        <taxon>Streptomyces</taxon>
    </lineage>
</organism>
<feature type="region of interest" description="Disordered" evidence="1">
    <location>
        <begin position="362"/>
        <end position="396"/>
    </location>
</feature>
<proteinExistence type="predicted"/>
<dbReference type="Proteomes" id="UP001214441">
    <property type="component" value="Unassembled WGS sequence"/>
</dbReference>
<feature type="compositionally biased region" description="Basic and acidic residues" evidence="1">
    <location>
        <begin position="384"/>
        <end position="394"/>
    </location>
</feature>
<comment type="caution">
    <text evidence="3">The sequence shown here is derived from an EMBL/GenBank/DDBJ whole genome shotgun (WGS) entry which is preliminary data.</text>
</comment>
<feature type="transmembrane region" description="Helical" evidence="2">
    <location>
        <begin position="517"/>
        <end position="535"/>
    </location>
</feature>
<reference evidence="3 4" key="1">
    <citation type="submission" date="2023-05" db="EMBL/GenBank/DDBJ databases">
        <title>Streptantibioticus silvisoli sp. nov., acidotolerant actinomycetes 1 from pine litter.</title>
        <authorList>
            <person name="Swiecimska M."/>
            <person name="Golinska P."/>
            <person name="Sangal V."/>
            <person name="Wachnowicz B."/>
            <person name="Goodfellow M."/>
        </authorList>
    </citation>
    <scope>NUCLEOTIDE SEQUENCE [LARGE SCALE GENOMIC DNA]</scope>
    <source>
        <strain evidence="3 4">DSM 42109</strain>
    </source>
</reference>
<feature type="compositionally biased region" description="Gly residues" evidence="1">
    <location>
        <begin position="1055"/>
        <end position="1075"/>
    </location>
</feature>
<gene>
    <name evidence="3" type="ORF">NMN56_035190</name>
</gene>
<evidence type="ECO:0000313" key="3">
    <source>
        <dbReference type="EMBL" id="MDJ1137100.1"/>
    </source>
</evidence>
<dbReference type="Gene3D" id="1.25.40.10">
    <property type="entry name" value="Tetratricopeptide repeat domain"/>
    <property type="match status" value="1"/>
</dbReference>
<feature type="transmembrane region" description="Helical" evidence="2">
    <location>
        <begin position="612"/>
        <end position="633"/>
    </location>
</feature>
<dbReference type="InterPro" id="IPR029058">
    <property type="entry name" value="AB_hydrolase_fold"/>
</dbReference>
<evidence type="ECO:0000256" key="2">
    <source>
        <dbReference type="SAM" id="Phobius"/>
    </source>
</evidence>
<keyword evidence="2" id="KW-0812">Transmembrane</keyword>
<evidence type="ECO:0000256" key="1">
    <source>
        <dbReference type="SAM" id="MobiDB-lite"/>
    </source>
</evidence>
<accession>A0ABT7A6Y4</accession>
<evidence type="ECO:0000313" key="4">
    <source>
        <dbReference type="Proteomes" id="UP001214441"/>
    </source>
</evidence>
<dbReference type="EMBL" id="JANCPR020000051">
    <property type="protein sequence ID" value="MDJ1137100.1"/>
    <property type="molecule type" value="Genomic_DNA"/>
</dbReference>
<name>A0ABT7A6Y4_9ACTN</name>